<dbReference type="Pfam" id="PF00132">
    <property type="entry name" value="Hexapep"/>
    <property type="match status" value="1"/>
</dbReference>
<dbReference type="InterPro" id="IPR018357">
    <property type="entry name" value="Hexapep_transf_CS"/>
</dbReference>
<keyword evidence="4" id="KW-1185">Reference proteome</keyword>
<dbReference type="EMBL" id="BSSQ01000029">
    <property type="protein sequence ID" value="GLX71315.1"/>
    <property type="molecule type" value="Genomic_DNA"/>
</dbReference>
<comment type="caution">
    <text evidence="3">The sequence shown here is derived from an EMBL/GenBank/DDBJ whole genome shotgun (WGS) entry which is preliminary data.</text>
</comment>
<evidence type="ECO:0000256" key="2">
    <source>
        <dbReference type="ARBA" id="ARBA00022737"/>
    </source>
</evidence>
<organism evidence="3 4">
    <name type="scientific">Paenibacillus glycanilyticus</name>
    <dbReference type="NCBI Taxonomy" id="126569"/>
    <lineage>
        <taxon>Bacteria</taxon>
        <taxon>Bacillati</taxon>
        <taxon>Bacillota</taxon>
        <taxon>Bacilli</taxon>
        <taxon>Bacillales</taxon>
        <taxon>Paenibacillaceae</taxon>
        <taxon>Paenibacillus</taxon>
    </lineage>
</organism>
<dbReference type="PANTHER" id="PTHR43300">
    <property type="entry name" value="ACETYLTRANSFERASE"/>
    <property type="match status" value="1"/>
</dbReference>
<evidence type="ECO:0000313" key="4">
    <source>
        <dbReference type="Proteomes" id="UP001157114"/>
    </source>
</evidence>
<dbReference type="Proteomes" id="UP001157114">
    <property type="component" value="Unassembled WGS sequence"/>
</dbReference>
<name>A0ABQ6GM42_9BACL</name>
<sequence length="178" mass="19991">MRNVERYPVDGPNALWQMYRTVSRFKAVRNFIAIQAARYCPELTVKNWIYRRILGMKVGKQTAFALMVMVDVFFPERIEVGDNTIIGYNTTILTHEYLIKEYRLGHVKIGSNVMIGANSTILPGVTIGDHAVIAAGSIVHKDVPAYAFVGGNPIREIKRTDAAGNKDEVMTVRDFGTR</sequence>
<keyword evidence="2" id="KW-0677">Repeat</keyword>
<keyword evidence="1" id="KW-0808">Transferase</keyword>
<dbReference type="CDD" id="cd04647">
    <property type="entry name" value="LbH_MAT_like"/>
    <property type="match status" value="1"/>
</dbReference>
<dbReference type="PROSITE" id="PS00101">
    <property type="entry name" value="HEXAPEP_TRANSFERASES"/>
    <property type="match status" value="1"/>
</dbReference>
<dbReference type="Gene3D" id="2.160.10.10">
    <property type="entry name" value="Hexapeptide repeat proteins"/>
    <property type="match status" value="1"/>
</dbReference>
<gene>
    <name evidence="3" type="ORF">MU1_56650</name>
</gene>
<accession>A0ABQ6GM42</accession>
<dbReference type="InterPro" id="IPR011004">
    <property type="entry name" value="Trimer_LpxA-like_sf"/>
</dbReference>
<reference evidence="3 4" key="1">
    <citation type="submission" date="2023-03" db="EMBL/GenBank/DDBJ databases">
        <title>Draft genome sequence of the bacteria which degrade cell wall of Tricholomamatutake.</title>
        <authorList>
            <person name="Konishi Y."/>
            <person name="Fukuta Y."/>
            <person name="Shirasaka N."/>
        </authorList>
    </citation>
    <scope>NUCLEOTIDE SEQUENCE [LARGE SCALE GENOMIC DNA]</scope>
    <source>
        <strain evidence="4">mu1</strain>
    </source>
</reference>
<dbReference type="InterPro" id="IPR001451">
    <property type="entry name" value="Hexapep"/>
</dbReference>
<dbReference type="SUPFAM" id="SSF51161">
    <property type="entry name" value="Trimeric LpxA-like enzymes"/>
    <property type="match status" value="1"/>
</dbReference>
<dbReference type="RefSeq" id="WP_284242121.1">
    <property type="nucleotide sequence ID" value="NZ_BSSQ01000029.1"/>
</dbReference>
<dbReference type="InterPro" id="IPR050179">
    <property type="entry name" value="Trans_hexapeptide_repeat"/>
</dbReference>
<dbReference type="PANTHER" id="PTHR43300:SF6">
    <property type="entry name" value="ACETYLTRANSFERASE YVOF-RELATED"/>
    <property type="match status" value="1"/>
</dbReference>
<protein>
    <submittedName>
        <fullName evidence="3">Acetyltransferase</fullName>
    </submittedName>
</protein>
<proteinExistence type="predicted"/>
<evidence type="ECO:0000313" key="3">
    <source>
        <dbReference type="EMBL" id="GLX71315.1"/>
    </source>
</evidence>
<evidence type="ECO:0000256" key="1">
    <source>
        <dbReference type="ARBA" id="ARBA00022679"/>
    </source>
</evidence>